<organism evidence="2">
    <name type="scientific">bioreactor metagenome</name>
    <dbReference type="NCBI Taxonomy" id="1076179"/>
    <lineage>
        <taxon>unclassified sequences</taxon>
        <taxon>metagenomes</taxon>
        <taxon>ecological metagenomes</taxon>
    </lineage>
</organism>
<dbReference type="AlphaFoldDB" id="A0A644YAZ3"/>
<protein>
    <submittedName>
        <fullName evidence="2">Uncharacterized protein</fullName>
    </submittedName>
</protein>
<feature type="region of interest" description="Disordered" evidence="1">
    <location>
        <begin position="1"/>
        <end position="31"/>
    </location>
</feature>
<evidence type="ECO:0000313" key="2">
    <source>
        <dbReference type="EMBL" id="MPM25479.1"/>
    </source>
</evidence>
<proteinExistence type="predicted"/>
<name>A0A644YAZ3_9ZZZZ</name>
<dbReference type="EMBL" id="VSSQ01004507">
    <property type="protein sequence ID" value="MPM25479.1"/>
    <property type="molecule type" value="Genomic_DNA"/>
</dbReference>
<accession>A0A644YAZ3</accession>
<evidence type="ECO:0000256" key="1">
    <source>
        <dbReference type="SAM" id="MobiDB-lite"/>
    </source>
</evidence>
<sequence>MPEKGYFFGGNGNRKKPAPGRDGPEHHSHGKASLLALGPFDAELLRGELRPAGVIQEPCCHGLVLPDVFLRFVAGYAELDAAHGLRELVEPWILERLGEGGPENIKSLGGGLLPHEGAEEGAPGEVGPVLLVDFRDRRHRGHAVYPLGGDHGKPFHIA</sequence>
<gene>
    <name evidence="2" type="ORF">SDC9_71973</name>
</gene>
<reference evidence="2" key="1">
    <citation type="submission" date="2019-08" db="EMBL/GenBank/DDBJ databases">
        <authorList>
            <person name="Kucharzyk K."/>
            <person name="Murdoch R.W."/>
            <person name="Higgins S."/>
            <person name="Loffler F."/>
        </authorList>
    </citation>
    <scope>NUCLEOTIDE SEQUENCE</scope>
</reference>
<comment type="caution">
    <text evidence="2">The sequence shown here is derived from an EMBL/GenBank/DDBJ whole genome shotgun (WGS) entry which is preliminary data.</text>
</comment>